<feature type="domain" description="Hedgehog/Intein (Hint)" evidence="1">
    <location>
        <begin position="115"/>
        <end position="249"/>
    </location>
</feature>
<dbReference type="Gene3D" id="2.170.16.10">
    <property type="entry name" value="Hedgehog/Intein (Hint) domain"/>
    <property type="match status" value="1"/>
</dbReference>
<dbReference type="SUPFAM" id="SSF51294">
    <property type="entry name" value="Hedgehog/intein (Hint) domain"/>
    <property type="match status" value="1"/>
</dbReference>
<proteinExistence type="predicted"/>
<dbReference type="InterPro" id="IPR036844">
    <property type="entry name" value="Hint_dom_sf"/>
</dbReference>
<accession>A0ABU9ZFB8</accession>
<organism evidence="2 3">
    <name type="scientific">Methylorubrum rhodesianum</name>
    <dbReference type="NCBI Taxonomy" id="29427"/>
    <lineage>
        <taxon>Bacteria</taxon>
        <taxon>Pseudomonadati</taxon>
        <taxon>Pseudomonadota</taxon>
        <taxon>Alphaproteobacteria</taxon>
        <taxon>Hyphomicrobiales</taxon>
        <taxon>Methylobacteriaceae</taxon>
        <taxon>Methylorubrum</taxon>
    </lineage>
</organism>
<dbReference type="InterPro" id="IPR028992">
    <property type="entry name" value="Hedgehog/Intein_dom"/>
</dbReference>
<evidence type="ECO:0000313" key="2">
    <source>
        <dbReference type="EMBL" id="MEN3230149.1"/>
    </source>
</evidence>
<evidence type="ECO:0000313" key="3">
    <source>
        <dbReference type="Proteomes" id="UP001404845"/>
    </source>
</evidence>
<dbReference type="RefSeq" id="WP_345971594.1">
    <property type="nucleotide sequence ID" value="NZ_JAQYXL010000001.1"/>
</dbReference>
<dbReference type="Pfam" id="PF13403">
    <property type="entry name" value="Hint_2"/>
    <property type="match status" value="1"/>
</dbReference>
<reference evidence="2 3" key="1">
    <citation type="journal article" date="2023" name="PLoS ONE">
        <title>Complete genome assembly of Hawai'i environmental nontuberculous mycobacteria reveals unexpected co-isolation with methylobacteria.</title>
        <authorList>
            <person name="Hendrix J."/>
            <person name="Epperson L.E."/>
            <person name="Tong E.I."/>
            <person name="Chan Y.L."/>
            <person name="Hasan N.A."/>
            <person name="Dawrs S.N."/>
            <person name="Norton G.J."/>
            <person name="Virdi R."/>
            <person name="Crooks J.L."/>
            <person name="Chan E.D."/>
            <person name="Honda J.R."/>
            <person name="Strong M."/>
        </authorList>
    </citation>
    <scope>NUCLEOTIDE SEQUENCE [LARGE SCALE GENOMIC DNA]</scope>
    <source>
        <strain evidence="2 3">NJH_HI01</strain>
    </source>
</reference>
<evidence type="ECO:0000259" key="1">
    <source>
        <dbReference type="Pfam" id="PF13403"/>
    </source>
</evidence>
<gene>
    <name evidence="2" type="ORF">PUR21_21280</name>
</gene>
<sequence length="411" mass="44846">MALPIVFNNQTYAIDFLSQDNNGVQSGVFENDGNNPQPYTLNGTVNSVGDPVVFTPSNGGNQFTIYATNLDNPNQIVFSENEDGTGFAIIASNTQLVEGETETFSETTLGDYTVVCYCPGTLILTERGEVPIEQLTIGDRVVTLHGGLEPIRWIGRRSYDGRFVNDNPMALPVCIKAGALGQNTPARDLYVSPGHALYIDGVLIHAHLLVNGVSITQVEAVDEVTYLNIELEQHDVILAEGTPAETFFDNGWRNVFENAAEYAELYLNDSRYQRVCAPQLHDGFQLEAIRARIDARAGIVCEPRATGPLQGYIDLTESGQVQGWARDLRQPNVPVMLDVLVDGQRIQRVLANLYRSDVRAAGHGSGRCGFVVSLPEEVRGHIEVRRSCDQAVLPRTSITPAGTTEPLAEAA</sequence>
<name>A0ABU9ZFB8_9HYPH</name>
<dbReference type="EMBL" id="JAQYXL010000001">
    <property type="protein sequence ID" value="MEN3230149.1"/>
    <property type="molecule type" value="Genomic_DNA"/>
</dbReference>
<keyword evidence="3" id="KW-1185">Reference proteome</keyword>
<protein>
    <submittedName>
        <fullName evidence="2">Hint domain-containing protein</fullName>
    </submittedName>
</protein>
<dbReference type="Proteomes" id="UP001404845">
    <property type="component" value="Unassembled WGS sequence"/>
</dbReference>
<comment type="caution">
    <text evidence="2">The sequence shown here is derived from an EMBL/GenBank/DDBJ whole genome shotgun (WGS) entry which is preliminary data.</text>
</comment>